<feature type="signal peptide" evidence="1">
    <location>
        <begin position="1"/>
        <end position="25"/>
    </location>
</feature>
<dbReference type="RefSeq" id="WP_135569203.1">
    <property type="nucleotide sequence ID" value="NZ_RQGK01000008.1"/>
</dbReference>
<dbReference type="AlphaFoldDB" id="A0A6N4QKU6"/>
<feature type="chain" id="PRO_5044426091" description="Lipoprotein" evidence="1">
    <location>
        <begin position="26"/>
        <end position="73"/>
    </location>
</feature>
<organism evidence="2 3">
    <name type="scientific">Leptospira yasudae</name>
    <dbReference type="NCBI Taxonomy" id="2202201"/>
    <lineage>
        <taxon>Bacteria</taxon>
        <taxon>Pseudomonadati</taxon>
        <taxon>Spirochaetota</taxon>
        <taxon>Spirochaetia</taxon>
        <taxon>Leptospirales</taxon>
        <taxon>Leptospiraceae</taxon>
        <taxon>Leptospira</taxon>
    </lineage>
</organism>
<evidence type="ECO:0000256" key="1">
    <source>
        <dbReference type="SAM" id="SignalP"/>
    </source>
</evidence>
<accession>A0A6N4QKU6</accession>
<dbReference type="PROSITE" id="PS51257">
    <property type="entry name" value="PROKAR_LIPOPROTEIN"/>
    <property type="match status" value="1"/>
</dbReference>
<dbReference type="Proteomes" id="UP000297613">
    <property type="component" value="Unassembled WGS sequence"/>
</dbReference>
<evidence type="ECO:0000313" key="2">
    <source>
        <dbReference type="EMBL" id="TGL85728.1"/>
    </source>
</evidence>
<gene>
    <name evidence="2" type="ORF">EHQ83_07750</name>
</gene>
<keyword evidence="1" id="KW-0732">Signal</keyword>
<evidence type="ECO:0008006" key="4">
    <source>
        <dbReference type="Google" id="ProtNLM"/>
    </source>
</evidence>
<evidence type="ECO:0000313" key="3">
    <source>
        <dbReference type="Proteomes" id="UP000297613"/>
    </source>
</evidence>
<comment type="caution">
    <text evidence="2">The sequence shown here is derived from an EMBL/GenBank/DDBJ whole genome shotgun (WGS) entry which is preliminary data.</text>
</comment>
<reference evidence="2 3" key="1">
    <citation type="journal article" date="2019" name="PLoS Negl. Trop. Dis.">
        <title>Revisiting the worldwide diversity of Leptospira species in the environment.</title>
        <authorList>
            <person name="Vincent A.T."/>
            <person name="Schiettekatte O."/>
            <person name="Bourhy P."/>
            <person name="Veyrier F.J."/>
            <person name="Picardeau M."/>
        </authorList>
    </citation>
    <scope>NUCLEOTIDE SEQUENCE [LARGE SCALE GENOMIC DNA]</scope>
    <source>
        <strain evidence="2 3">201702445</strain>
    </source>
</reference>
<sequence length="73" mass="8090">MKTLVKFKILIFALSLILVITSCNLEDEIVKDAEMCGFEFYTLLANCTDEAAFSTGKAGACLLIVNDYEKNCK</sequence>
<name>A0A6N4QKU6_9LEPT</name>
<dbReference type="EMBL" id="RQGM01000028">
    <property type="protein sequence ID" value="TGL85728.1"/>
    <property type="molecule type" value="Genomic_DNA"/>
</dbReference>
<proteinExistence type="predicted"/>
<protein>
    <recommendedName>
        <fullName evidence="4">Lipoprotein</fullName>
    </recommendedName>
</protein>